<evidence type="ECO:0000313" key="4">
    <source>
        <dbReference type="Proteomes" id="UP000615003"/>
    </source>
</evidence>
<sequence>MEIDYLNYSLQELREAWMTIDDYTYPERAIKVYQLLKSAEAKASEDNYSNASSTWVVSVLRNFSRPRLYDPSFSDILLEESSATMKEQRVINLIAERKSIDH</sequence>
<organism evidence="2 3">
    <name type="scientific">Pseudoalteromonas carrageenovora IAM 12662</name>
    <dbReference type="NCBI Taxonomy" id="1314868"/>
    <lineage>
        <taxon>Bacteria</taxon>
        <taxon>Pseudomonadati</taxon>
        <taxon>Pseudomonadota</taxon>
        <taxon>Gammaproteobacteria</taxon>
        <taxon>Alteromonadales</taxon>
        <taxon>Pseudoalteromonadaceae</taxon>
        <taxon>Pseudoalteromonas</taxon>
    </lineage>
</organism>
<proteinExistence type="predicted"/>
<dbReference type="Proteomes" id="UP000615003">
    <property type="component" value="Unassembled WGS sequence"/>
</dbReference>
<dbReference type="GeneID" id="93662772"/>
<name>A0A2K4X731_PSEVC</name>
<dbReference type="Proteomes" id="UP000238288">
    <property type="component" value="Chromosome PCAR9a"/>
</dbReference>
<reference evidence="1 4" key="1">
    <citation type="submission" date="2015-06" db="EMBL/GenBank/DDBJ databases">
        <title>Genome sequence of Pseudoalteromonas carrageenovora.</title>
        <authorList>
            <person name="Xie B.-B."/>
            <person name="Rong J.-C."/>
            <person name="Qin Q.-L."/>
            <person name="Zhang Y.-Z."/>
        </authorList>
    </citation>
    <scope>NUCLEOTIDE SEQUENCE [LARGE SCALE GENOMIC DNA]</scope>
    <source>
        <strain evidence="1 4">IAM 12662</strain>
    </source>
</reference>
<dbReference type="EMBL" id="AQGW01000018">
    <property type="protein sequence ID" value="MBE0382342.1"/>
    <property type="molecule type" value="Genomic_DNA"/>
</dbReference>
<dbReference type="EMBL" id="LT965928">
    <property type="protein sequence ID" value="SOU40132.1"/>
    <property type="molecule type" value="Genomic_DNA"/>
</dbReference>
<evidence type="ECO:0000313" key="3">
    <source>
        <dbReference type="Proteomes" id="UP000238288"/>
    </source>
</evidence>
<gene>
    <name evidence="2" type="ORF">PCAR9_A20564</name>
    <name evidence="1" type="ORF">PCARR_a0654</name>
</gene>
<evidence type="ECO:0000313" key="2">
    <source>
        <dbReference type="EMBL" id="SOU40132.1"/>
    </source>
</evidence>
<keyword evidence="4" id="KW-1185">Reference proteome</keyword>
<protein>
    <submittedName>
        <fullName evidence="2">Uncharacterized protein</fullName>
    </submittedName>
</protein>
<evidence type="ECO:0000313" key="1">
    <source>
        <dbReference type="EMBL" id="MBE0382342.1"/>
    </source>
</evidence>
<dbReference type="RefSeq" id="WP_104642163.1">
    <property type="nucleotide sequence ID" value="NZ_AQGW01000018.1"/>
</dbReference>
<dbReference type="OrthoDB" id="6306733at2"/>
<reference evidence="2 3" key="2">
    <citation type="submission" date="2017-11" db="EMBL/GenBank/DDBJ databases">
        <authorList>
            <person name="Han C.G."/>
        </authorList>
    </citation>
    <scope>NUCLEOTIDE SEQUENCE [LARGE SCALE GENOMIC DNA]</scope>
    <source>
        <strain evidence="3">ATCC 43555</strain>
        <strain evidence="2">ATCC43555</strain>
    </source>
</reference>
<accession>A0A2K4X731</accession>
<dbReference type="AlphaFoldDB" id="A0A2K4X731"/>